<organism evidence="4">
    <name type="scientific">Phaeodactylum tricornutum</name>
    <name type="common">Diatom</name>
    <dbReference type="NCBI Taxonomy" id="2850"/>
    <lineage>
        <taxon>Eukaryota</taxon>
        <taxon>Sar</taxon>
        <taxon>Stramenopiles</taxon>
        <taxon>Ochrophyta</taxon>
        <taxon>Bacillariophyta</taxon>
        <taxon>Bacillariophyceae</taxon>
        <taxon>Bacillariophycidae</taxon>
        <taxon>Naviculales</taxon>
        <taxon>Phaeodactylaceae</taxon>
        <taxon>Phaeodactylum</taxon>
    </lineage>
</organism>
<dbReference type="GO" id="GO:0016671">
    <property type="term" value="F:oxidoreductase activity, acting on a sulfur group of donors, disulfide as acceptor"/>
    <property type="evidence" value="ECO:0007669"/>
    <property type="project" value="TreeGrafter"/>
</dbReference>
<dbReference type="InterPro" id="IPR036249">
    <property type="entry name" value="Thioredoxin-like_sf"/>
</dbReference>
<feature type="region of interest" description="Disordered" evidence="1">
    <location>
        <begin position="64"/>
        <end position="96"/>
    </location>
</feature>
<feature type="chain" id="PRO_5035422897" description="Thioredoxin domain-containing protein" evidence="2">
    <location>
        <begin position="43"/>
        <end position="356"/>
    </location>
</feature>
<dbReference type="GO" id="GO:0010190">
    <property type="term" value="P:cytochrome b6f complex assembly"/>
    <property type="evidence" value="ECO:0007669"/>
    <property type="project" value="TreeGrafter"/>
</dbReference>
<sequence>MTLTGGRFQFRAWRFFQPSNAGFLLTLLHFITLISHSTDSFAATTAHPTECRRLSCAAILRLQSTSGNPRPTSSSSSADTAPGDQHQSSVQNDDSNDALFITNGSVKLNDPSKTPPSSQFGDSVQFGQVVRPKYLDKDADPPVGLTMNADSTNRDDSTTASKATPSDEDLAASLRRRNLNVAVGSIALALANFAWQFFHPIEPVQLLMSMQAESPPLSVIGKNGKPTVVDFWAPWCENCKLIAPTLLQIEQEYGDKVNFVMVNADKREAWSFIDAFGVDAIPHLALVSADGDVETALIGPIPKRVLRADLDVLLENAARASPADGNSRTSAPPTKLPYTMLDVFADAPEKRRVQFD</sequence>
<feature type="compositionally biased region" description="Low complexity" evidence="1">
    <location>
        <begin position="64"/>
        <end position="84"/>
    </location>
</feature>
<protein>
    <recommendedName>
        <fullName evidence="3">Thioredoxin domain-containing protein</fullName>
    </recommendedName>
</protein>
<proteinExistence type="predicted"/>
<feature type="region of interest" description="Disordered" evidence="1">
    <location>
        <begin position="133"/>
        <end position="169"/>
    </location>
</feature>
<dbReference type="SUPFAM" id="SSF52833">
    <property type="entry name" value="Thioredoxin-like"/>
    <property type="match status" value="1"/>
</dbReference>
<dbReference type="Gene3D" id="3.40.30.10">
    <property type="entry name" value="Glutaredoxin"/>
    <property type="match status" value="1"/>
</dbReference>
<feature type="region of interest" description="Disordered" evidence="1">
    <location>
        <begin position="104"/>
        <end position="123"/>
    </location>
</feature>
<feature type="signal peptide" evidence="2">
    <location>
        <begin position="1"/>
        <end position="42"/>
    </location>
</feature>
<evidence type="ECO:0000256" key="1">
    <source>
        <dbReference type="SAM" id="MobiDB-lite"/>
    </source>
</evidence>
<dbReference type="InterPro" id="IPR013766">
    <property type="entry name" value="Thioredoxin_domain"/>
</dbReference>
<dbReference type="PANTHER" id="PTHR47353">
    <property type="entry name" value="THIOREDOXIN-LIKE PROTEIN HCF164, CHLOROPLASTIC"/>
    <property type="match status" value="1"/>
</dbReference>
<gene>
    <name evidence="4" type="ORF">PTTT1_LOCUS29856</name>
</gene>
<evidence type="ECO:0000313" key="4">
    <source>
        <dbReference type="EMBL" id="CAG9285680.1"/>
    </source>
</evidence>
<dbReference type="InterPro" id="IPR044241">
    <property type="entry name" value="TxlA/HCF164"/>
</dbReference>
<dbReference type="Proteomes" id="UP000836788">
    <property type="component" value="Chromosome 20"/>
</dbReference>
<evidence type="ECO:0000259" key="3">
    <source>
        <dbReference type="Pfam" id="PF00085"/>
    </source>
</evidence>
<keyword evidence="2" id="KW-0732">Signal</keyword>
<evidence type="ECO:0000256" key="2">
    <source>
        <dbReference type="SAM" id="SignalP"/>
    </source>
</evidence>
<dbReference type="GO" id="GO:0009535">
    <property type="term" value="C:chloroplast thylakoid membrane"/>
    <property type="evidence" value="ECO:0007669"/>
    <property type="project" value="TreeGrafter"/>
</dbReference>
<name>A0A8J9TFC5_PHATR</name>
<dbReference type="EMBL" id="OU594961">
    <property type="protein sequence ID" value="CAG9285680.1"/>
    <property type="molecule type" value="Genomic_DNA"/>
</dbReference>
<reference evidence="4" key="1">
    <citation type="submission" date="2022-02" db="EMBL/GenBank/DDBJ databases">
        <authorList>
            <person name="Giguere J D."/>
        </authorList>
    </citation>
    <scope>NUCLEOTIDE SEQUENCE</scope>
    <source>
        <strain evidence="4">CCAP 1055/1</strain>
    </source>
</reference>
<feature type="domain" description="Thioredoxin" evidence="3">
    <location>
        <begin position="220"/>
        <end position="310"/>
    </location>
</feature>
<dbReference type="AlphaFoldDB" id="A0A8J9TFC5"/>
<accession>A0A8J9TFC5</accession>
<dbReference type="Pfam" id="PF00085">
    <property type="entry name" value="Thioredoxin"/>
    <property type="match status" value="1"/>
</dbReference>
<dbReference type="PANTHER" id="PTHR47353:SF1">
    <property type="entry name" value="THIOREDOXIN-LIKE PROTEIN HCF164, CHLOROPLASTIC"/>
    <property type="match status" value="1"/>
</dbReference>